<feature type="domain" description="Lipopolysaccharide assembly protein A" evidence="6">
    <location>
        <begin position="24"/>
        <end position="77"/>
    </location>
</feature>
<dbReference type="InterPro" id="IPR010445">
    <property type="entry name" value="LapA_dom"/>
</dbReference>
<dbReference type="PANTHER" id="PTHR41335:SF1">
    <property type="entry name" value="MEMBRANE PROTEIN"/>
    <property type="match status" value="1"/>
</dbReference>
<protein>
    <submittedName>
        <fullName evidence="7">Lipopolysaccharide assembly LapA domain-containing protein</fullName>
    </submittedName>
</protein>
<comment type="caution">
    <text evidence="7">The sequence shown here is derived from an EMBL/GenBank/DDBJ whole genome shotgun (WGS) entry which is preliminary data.</text>
</comment>
<keyword evidence="2 5" id="KW-0812">Transmembrane</keyword>
<organism evidence="7 8">
    <name type="scientific">Terrilactibacillus laevilacticus</name>
    <dbReference type="NCBI Taxonomy" id="1380157"/>
    <lineage>
        <taxon>Bacteria</taxon>
        <taxon>Bacillati</taxon>
        <taxon>Bacillota</taxon>
        <taxon>Bacilli</taxon>
        <taxon>Bacillales</taxon>
        <taxon>Bacillaceae</taxon>
        <taxon>Terrilactibacillus</taxon>
    </lineage>
</organism>
<name>A0ABW5PTC1_9BACI</name>
<evidence type="ECO:0000313" key="8">
    <source>
        <dbReference type="Proteomes" id="UP001597458"/>
    </source>
</evidence>
<evidence type="ECO:0000256" key="4">
    <source>
        <dbReference type="ARBA" id="ARBA00023136"/>
    </source>
</evidence>
<evidence type="ECO:0000256" key="2">
    <source>
        <dbReference type="ARBA" id="ARBA00022692"/>
    </source>
</evidence>
<feature type="transmembrane region" description="Helical" evidence="5">
    <location>
        <begin position="41"/>
        <end position="65"/>
    </location>
</feature>
<dbReference type="RefSeq" id="WP_141190026.1">
    <property type="nucleotide sequence ID" value="NZ_JBHUMR010000014.1"/>
</dbReference>
<proteinExistence type="predicted"/>
<evidence type="ECO:0000313" key="7">
    <source>
        <dbReference type="EMBL" id="MFD2618195.1"/>
    </source>
</evidence>
<dbReference type="EMBL" id="JBHUMR010000014">
    <property type="protein sequence ID" value="MFD2618195.1"/>
    <property type="molecule type" value="Genomic_DNA"/>
</dbReference>
<keyword evidence="1" id="KW-1003">Cell membrane</keyword>
<keyword evidence="4 5" id="KW-0472">Membrane</keyword>
<dbReference type="Proteomes" id="UP001597458">
    <property type="component" value="Unassembled WGS sequence"/>
</dbReference>
<evidence type="ECO:0000256" key="1">
    <source>
        <dbReference type="ARBA" id="ARBA00022475"/>
    </source>
</evidence>
<evidence type="ECO:0000256" key="3">
    <source>
        <dbReference type="ARBA" id="ARBA00022989"/>
    </source>
</evidence>
<evidence type="ECO:0000259" key="6">
    <source>
        <dbReference type="Pfam" id="PF06305"/>
    </source>
</evidence>
<dbReference type="Pfam" id="PF06305">
    <property type="entry name" value="LapA_dom"/>
    <property type="match status" value="1"/>
</dbReference>
<keyword evidence="8" id="KW-1185">Reference proteome</keyword>
<gene>
    <name evidence="7" type="ORF">ACFSTF_12840</name>
</gene>
<evidence type="ECO:0000256" key="5">
    <source>
        <dbReference type="SAM" id="Phobius"/>
    </source>
</evidence>
<reference evidence="8" key="1">
    <citation type="journal article" date="2019" name="Int. J. Syst. Evol. Microbiol.">
        <title>The Global Catalogue of Microorganisms (GCM) 10K type strain sequencing project: providing services to taxonomists for standard genome sequencing and annotation.</title>
        <authorList>
            <consortium name="The Broad Institute Genomics Platform"/>
            <consortium name="The Broad Institute Genome Sequencing Center for Infectious Disease"/>
            <person name="Wu L."/>
            <person name="Ma J."/>
        </authorList>
    </citation>
    <scope>NUCLEOTIDE SEQUENCE [LARGE SCALE GENOMIC DNA]</scope>
    <source>
        <strain evidence="8">TISTR 2241</strain>
    </source>
</reference>
<sequence>MNKQWRILFVLILVLIIALLSVANVDPVSVNYLFGMVDLPLIVVIIGSLLIGALLVGIISSLRIIQLQKKIRQLKNRSYLSQDKTDEPVEDQED</sequence>
<keyword evidence="3 5" id="KW-1133">Transmembrane helix</keyword>
<accession>A0ABW5PTC1</accession>
<dbReference type="PANTHER" id="PTHR41335">
    <property type="entry name" value="MEMBRANE PROTEIN-RELATED"/>
    <property type="match status" value="1"/>
</dbReference>